<gene>
    <name evidence="1" type="ORF">RDWZM_005040</name>
</gene>
<dbReference type="Proteomes" id="UP001142055">
    <property type="component" value="Chromosome 2"/>
</dbReference>
<protein>
    <submittedName>
        <fullName evidence="1">Uncharacterized protein</fullName>
    </submittedName>
</protein>
<organism evidence="1 2">
    <name type="scientific">Blomia tropicalis</name>
    <name type="common">Mite</name>
    <dbReference type="NCBI Taxonomy" id="40697"/>
    <lineage>
        <taxon>Eukaryota</taxon>
        <taxon>Metazoa</taxon>
        <taxon>Ecdysozoa</taxon>
        <taxon>Arthropoda</taxon>
        <taxon>Chelicerata</taxon>
        <taxon>Arachnida</taxon>
        <taxon>Acari</taxon>
        <taxon>Acariformes</taxon>
        <taxon>Sarcoptiformes</taxon>
        <taxon>Astigmata</taxon>
        <taxon>Glycyphagoidea</taxon>
        <taxon>Echimyopodidae</taxon>
        <taxon>Blomia</taxon>
    </lineage>
</organism>
<feature type="non-terminal residue" evidence="1">
    <location>
        <position position="1"/>
    </location>
</feature>
<keyword evidence="2" id="KW-1185">Reference proteome</keyword>
<dbReference type="AlphaFoldDB" id="A0A9Q0M395"/>
<evidence type="ECO:0000313" key="1">
    <source>
        <dbReference type="EMBL" id="KAJ6219228.1"/>
    </source>
</evidence>
<name>A0A9Q0M395_BLOTA</name>
<evidence type="ECO:0000313" key="2">
    <source>
        <dbReference type="Proteomes" id="UP001142055"/>
    </source>
</evidence>
<proteinExistence type="predicted"/>
<accession>A0A9Q0M395</accession>
<dbReference type="EMBL" id="JAPWDV010000002">
    <property type="protein sequence ID" value="KAJ6219228.1"/>
    <property type="molecule type" value="Genomic_DNA"/>
</dbReference>
<reference evidence="1" key="1">
    <citation type="submission" date="2022-12" db="EMBL/GenBank/DDBJ databases">
        <title>Genome assemblies of Blomia tropicalis.</title>
        <authorList>
            <person name="Cui Y."/>
        </authorList>
    </citation>
    <scope>NUCLEOTIDE SEQUENCE</scope>
    <source>
        <tissue evidence="1">Adult mites</tissue>
    </source>
</reference>
<comment type="caution">
    <text evidence="1">The sequence shown here is derived from an EMBL/GenBank/DDBJ whole genome shotgun (WGS) entry which is preliminary data.</text>
</comment>
<sequence>QANTKQFINRFLAFTCDDQPPFYKAALFVLAEADGPVRCFLAFTCYHQPLFYQATLFVLAKADGPVLLPTLIVFVTIEDASI</sequence>